<gene>
    <name evidence="1" type="ORF">M752DRAFT_268138</name>
</gene>
<name>A0A370PDU6_ASPPH</name>
<reference evidence="1 2" key="1">
    <citation type="submission" date="2018-07" db="EMBL/GenBank/DDBJ databases">
        <title>Section-level genome sequencing of Aspergillus section Nigri to investigate inter- and intra-species variation.</title>
        <authorList>
            <consortium name="DOE Joint Genome Institute"/>
            <person name="Vesth T.C."/>
            <person name="Nybo J.L."/>
            <person name="Theobald S."/>
            <person name="Frisvad J.C."/>
            <person name="Larsen T.O."/>
            <person name="Nielsen K.F."/>
            <person name="Hoof J.B."/>
            <person name="Brandl J."/>
            <person name="Salamov A."/>
            <person name="Riley R."/>
            <person name="Gladden J.M."/>
            <person name="Phatale P."/>
            <person name="Nielsen M.T."/>
            <person name="Lyhne E.K."/>
            <person name="Kogle M.E."/>
            <person name="Strasser K."/>
            <person name="McDonnell E."/>
            <person name="Barry K."/>
            <person name="Clum A."/>
            <person name="Chen C."/>
            <person name="Nolan M."/>
            <person name="Sandor L."/>
            <person name="Kuo A."/>
            <person name="Lipzen A."/>
            <person name="Hainaut M."/>
            <person name="Drula E."/>
            <person name="Tsang A."/>
            <person name="Magnuson J.K."/>
            <person name="Henrissat B."/>
            <person name="Wiebenga A."/>
            <person name="Simmons B.A."/>
            <person name="Makela M.R."/>
            <person name="De vries R.P."/>
            <person name="Grigoriev I.V."/>
            <person name="Mortensen U.H."/>
            <person name="Baker S.E."/>
            <person name="Andersen M.R."/>
        </authorList>
    </citation>
    <scope>NUCLEOTIDE SEQUENCE [LARGE SCALE GENOMIC DNA]</scope>
    <source>
        <strain evidence="1 2">ATCC 13157</strain>
    </source>
</reference>
<proteinExistence type="predicted"/>
<evidence type="ECO:0000313" key="1">
    <source>
        <dbReference type="EMBL" id="RDK40345.1"/>
    </source>
</evidence>
<dbReference type="AlphaFoldDB" id="A0A370PDU6"/>
<accession>A0A370PDU6</accession>
<dbReference type="EMBL" id="KZ851858">
    <property type="protein sequence ID" value="RDK40345.1"/>
    <property type="molecule type" value="Genomic_DNA"/>
</dbReference>
<protein>
    <submittedName>
        <fullName evidence="1">Uncharacterized protein</fullName>
    </submittedName>
</protein>
<organism evidence="1 2">
    <name type="scientific">Aspergillus phoenicis ATCC 13157</name>
    <dbReference type="NCBI Taxonomy" id="1353007"/>
    <lineage>
        <taxon>Eukaryota</taxon>
        <taxon>Fungi</taxon>
        <taxon>Dikarya</taxon>
        <taxon>Ascomycota</taxon>
        <taxon>Pezizomycotina</taxon>
        <taxon>Eurotiomycetes</taxon>
        <taxon>Eurotiomycetidae</taxon>
        <taxon>Eurotiales</taxon>
        <taxon>Aspergillaceae</taxon>
        <taxon>Aspergillus</taxon>
    </lineage>
</organism>
<keyword evidence="2" id="KW-1185">Reference proteome</keyword>
<evidence type="ECO:0000313" key="2">
    <source>
        <dbReference type="Proteomes" id="UP000254937"/>
    </source>
</evidence>
<sequence length="153" mass="16957">MATRTIGLSLNPELAKRERAEHATSIELRGPLMLTGTRETPTTTTTSPWPVGRAKANEAVLARPVVLVVLHLKRATISSIYGVTNSRRFYSLAPQGIRESSSSTVALCPFSWNGNRRMSESRTYSEDYTRPEAVKQVKAPLKDKVKKDQIMIG</sequence>
<dbReference type="Proteomes" id="UP000254937">
    <property type="component" value="Unassembled WGS sequence"/>
</dbReference>